<accession>A0ABS2FVD2</accession>
<proteinExistence type="predicted"/>
<gene>
    <name evidence="1" type="ORF">H9X91_09145</name>
</gene>
<organism evidence="1 2">
    <name type="scientific">Oscillibacter valericigenes</name>
    <dbReference type="NCBI Taxonomy" id="351091"/>
    <lineage>
        <taxon>Bacteria</taxon>
        <taxon>Bacillati</taxon>
        <taxon>Bacillota</taxon>
        <taxon>Clostridia</taxon>
        <taxon>Eubacteriales</taxon>
        <taxon>Oscillospiraceae</taxon>
        <taxon>Oscillibacter</taxon>
    </lineage>
</organism>
<name>A0ABS2FVD2_9FIRM</name>
<sequence length="105" mass="11609">MALDETVKARLMAYCRIDALEEGEDTLLEGLYQAAVNYMADAGIGEPQEGTPRRAQYDLCVNHLVLDGYDRRGATVSGSALEDNPVFRRMIVQLKLTEPVSESDT</sequence>
<comment type="caution">
    <text evidence="1">The sequence shown here is derived from an EMBL/GenBank/DDBJ whole genome shotgun (WGS) entry which is preliminary data.</text>
</comment>
<dbReference type="CDD" id="cd08054">
    <property type="entry name" value="gp6"/>
    <property type="match status" value="1"/>
</dbReference>
<dbReference type="InterPro" id="IPR006450">
    <property type="entry name" value="Phage_HK97_gp6-like"/>
</dbReference>
<reference evidence="1 2" key="1">
    <citation type="journal article" date="2021" name="Sci. Rep.">
        <title>The distribution of antibiotic resistance genes in chicken gut microbiota commensals.</title>
        <authorList>
            <person name="Juricova H."/>
            <person name="Matiasovicova J."/>
            <person name="Kubasova T."/>
            <person name="Cejkova D."/>
            <person name="Rychlik I."/>
        </authorList>
    </citation>
    <scope>NUCLEOTIDE SEQUENCE [LARGE SCALE GENOMIC DNA]</scope>
    <source>
        <strain evidence="1 2">An411</strain>
    </source>
</reference>
<evidence type="ECO:0000313" key="2">
    <source>
        <dbReference type="Proteomes" id="UP000719500"/>
    </source>
</evidence>
<keyword evidence="2" id="KW-1185">Reference proteome</keyword>
<dbReference type="RefSeq" id="WP_204804517.1">
    <property type="nucleotide sequence ID" value="NZ_JACSNX010000013.1"/>
</dbReference>
<dbReference type="Proteomes" id="UP000719500">
    <property type="component" value="Unassembled WGS sequence"/>
</dbReference>
<evidence type="ECO:0000313" key="1">
    <source>
        <dbReference type="EMBL" id="MBM6851597.1"/>
    </source>
</evidence>
<dbReference type="EMBL" id="JACSNX010000013">
    <property type="protein sequence ID" value="MBM6851597.1"/>
    <property type="molecule type" value="Genomic_DNA"/>
</dbReference>
<protein>
    <submittedName>
        <fullName evidence="1">Phage gp6-like head-tail connector protein</fullName>
    </submittedName>
</protein>
<dbReference type="NCBIfam" id="TIGR01560">
    <property type="entry name" value="put_DNA_pack"/>
    <property type="match status" value="1"/>
</dbReference>